<feature type="non-terminal residue" evidence="2">
    <location>
        <position position="1"/>
    </location>
</feature>
<protein>
    <submittedName>
        <fullName evidence="2">Uncharacterized protein</fullName>
    </submittedName>
</protein>
<dbReference type="EMBL" id="HACG01041475">
    <property type="protein sequence ID" value="CEK88340.1"/>
    <property type="molecule type" value="Transcribed_RNA"/>
</dbReference>
<feature type="compositionally biased region" description="Polar residues" evidence="1">
    <location>
        <begin position="80"/>
        <end position="101"/>
    </location>
</feature>
<evidence type="ECO:0000313" key="2">
    <source>
        <dbReference type="EMBL" id="CEK88340.1"/>
    </source>
</evidence>
<feature type="region of interest" description="Disordered" evidence="1">
    <location>
        <begin position="1"/>
        <end position="174"/>
    </location>
</feature>
<accession>A0A0B7B8C0</accession>
<reference evidence="2" key="1">
    <citation type="submission" date="2014-12" db="EMBL/GenBank/DDBJ databases">
        <title>Insight into the proteome of Arion vulgaris.</title>
        <authorList>
            <person name="Aradska J."/>
            <person name="Bulat T."/>
            <person name="Smidak R."/>
            <person name="Sarate P."/>
            <person name="Gangsoo J."/>
            <person name="Sialana F."/>
            <person name="Bilban M."/>
            <person name="Lubec G."/>
        </authorList>
    </citation>
    <scope>NUCLEOTIDE SEQUENCE</scope>
    <source>
        <tissue evidence="2">Skin</tissue>
    </source>
</reference>
<feature type="compositionally biased region" description="Low complexity" evidence="1">
    <location>
        <begin position="114"/>
        <end position="139"/>
    </location>
</feature>
<dbReference type="AlphaFoldDB" id="A0A0B7B8C0"/>
<gene>
    <name evidence="2" type="primary">ORF164784</name>
</gene>
<organism evidence="2">
    <name type="scientific">Arion vulgaris</name>
    <dbReference type="NCBI Taxonomy" id="1028688"/>
    <lineage>
        <taxon>Eukaryota</taxon>
        <taxon>Metazoa</taxon>
        <taxon>Spiralia</taxon>
        <taxon>Lophotrochozoa</taxon>
        <taxon>Mollusca</taxon>
        <taxon>Gastropoda</taxon>
        <taxon>Heterobranchia</taxon>
        <taxon>Euthyneura</taxon>
        <taxon>Panpulmonata</taxon>
        <taxon>Eupulmonata</taxon>
        <taxon>Stylommatophora</taxon>
        <taxon>Helicina</taxon>
        <taxon>Arionoidea</taxon>
        <taxon>Arionidae</taxon>
        <taxon>Arion</taxon>
    </lineage>
</organism>
<evidence type="ECO:0000256" key="1">
    <source>
        <dbReference type="SAM" id="MobiDB-lite"/>
    </source>
</evidence>
<proteinExistence type="predicted"/>
<name>A0A0B7B8C0_9EUPU</name>
<feature type="non-terminal residue" evidence="2">
    <location>
        <position position="174"/>
    </location>
</feature>
<feature type="compositionally biased region" description="Polar residues" evidence="1">
    <location>
        <begin position="140"/>
        <end position="165"/>
    </location>
</feature>
<sequence length="174" mass="19804">VSCRMLKFVSTKPPRGRSPSRSVTPDREVPNRLPSPSDSSQRTHASPRSSRKNYQSSQSHTYPNSRGTHGSPKSGLSHPVSRSYTVSSPSDIKGFSDSSKGYRSLPYPEHYHQQHATRQQQRNQMQQSPQQTPKHQAQQTSWSYQNTHNEAVHNKQSNPIETSIQYKPLHFQEP</sequence>
<feature type="compositionally biased region" description="Polar residues" evidence="1">
    <location>
        <begin position="34"/>
        <end position="68"/>
    </location>
</feature>